<dbReference type="Gene3D" id="1.10.10.2840">
    <property type="entry name" value="PucR C-terminal helix-turn-helix domain"/>
    <property type="match status" value="1"/>
</dbReference>
<dbReference type="AlphaFoldDB" id="F9DWE3"/>
<dbReference type="InterPro" id="IPR042070">
    <property type="entry name" value="PucR_C-HTH_sf"/>
</dbReference>
<feature type="domain" description="Purine catabolism PurC-like" evidence="1">
    <location>
        <begin position="10"/>
        <end position="129"/>
    </location>
</feature>
<dbReference type="RefSeq" id="WP_009497801.1">
    <property type="nucleotide sequence ID" value="NZ_GL982998.1"/>
</dbReference>
<evidence type="ECO:0000259" key="2">
    <source>
        <dbReference type="Pfam" id="PF13556"/>
    </source>
</evidence>
<name>F9DWE3_9BACL</name>
<dbReference type="Pfam" id="PF13556">
    <property type="entry name" value="HTH_30"/>
    <property type="match status" value="1"/>
</dbReference>
<dbReference type="InterPro" id="IPR051448">
    <property type="entry name" value="CdaR-like_regulators"/>
</dbReference>
<gene>
    <name evidence="3" type="ORF">HMPREF9372_3124</name>
</gene>
<reference evidence="3 4" key="1">
    <citation type="submission" date="2011-04" db="EMBL/GenBank/DDBJ databases">
        <authorList>
            <person name="Muzny D."/>
            <person name="Qin X."/>
            <person name="Deng J."/>
            <person name="Jiang H."/>
            <person name="Liu Y."/>
            <person name="Qu J."/>
            <person name="Song X.-Z."/>
            <person name="Zhang L."/>
            <person name="Thornton R."/>
            <person name="Coyle M."/>
            <person name="Francisco L."/>
            <person name="Jackson L."/>
            <person name="Javaid M."/>
            <person name="Korchina V."/>
            <person name="Kovar C."/>
            <person name="Mata R."/>
            <person name="Mathew T."/>
            <person name="Ngo R."/>
            <person name="Nguyen L."/>
            <person name="Nguyen N."/>
            <person name="Okwuonu G."/>
            <person name="Ongeri F."/>
            <person name="Pham C."/>
            <person name="Simmons D."/>
            <person name="Wilczek-Boney K."/>
            <person name="Hale W."/>
            <person name="Jakkamsetti A."/>
            <person name="Pham P."/>
            <person name="Ruth R."/>
            <person name="San Lucas F."/>
            <person name="Warren J."/>
            <person name="Zhang J."/>
            <person name="Zhao Z."/>
            <person name="Zhou C."/>
            <person name="Zhu D."/>
            <person name="Lee S."/>
            <person name="Bess C."/>
            <person name="Blankenburg K."/>
            <person name="Forbes L."/>
            <person name="Fu Q."/>
            <person name="Gubbala S."/>
            <person name="Hirani K."/>
            <person name="Jayaseelan J.C."/>
            <person name="Lara F."/>
            <person name="Munidasa M."/>
            <person name="Palculict T."/>
            <person name="Patil S."/>
            <person name="Pu L.-L."/>
            <person name="Saada N."/>
            <person name="Tang L."/>
            <person name="Weissenberger G."/>
            <person name="Zhu Y."/>
            <person name="Hemphill L."/>
            <person name="Shang Y."/>
            <person name="Youmans B."/>
            <person name="Ayvaz T."/>
            <person name="Ross M."/>
            <person name="Santibanez J."/>
            <person name="Aqrawi P."/>
            <person name="Gross S."/>
            <person name="Joshi V."/>
            <person name="Fowler G."/>
            <person name="Nazareth L."/>
            <person name="Reid J."/>
            <person name="Worley K."/>
            <person name="Petrosino J."/>
            <person name="Highlander S."/>
            <person name="Gibbs R."/>
        </authorList>
    </citation>
    <scope>NUCLEOTIDE SEQUENCE [LARGE SCALE GENOMIC DNA]</scope>
    <source>
        <strain evidence="3 4">2681</strain>
    </source>
</reference>
<accession>F9DWE3</accession>
<evidence type="ECO:0008006" key="5">
    <source>
        <dbReference type="Google" id="ProtNLM"/>
    </source>
</evidence>
<comment type="caution">
    <text evidence="3">The sequence shown here is derived from an EMBL/GenBank/DDBJ whole genome shotgun (WGS) entry which is preliminary data.</text>
</comment>
<dbReference type="Proteomes" id="UP000005316">
    <property type="component" value="Unassembled WGS sequence"/>
</dbReference>
<dbReference type="InterPro" id="IPR025736">
    <property type="entry name" value="PucR_C-HTH_dom"/>
</dbReference>
<dbReference type="STRING" id="759851.SAMN04244570_2865"/>
<sequence length="547" mass="63332">MNELSLTVRDVLARDSFKDARVVAGRNGLDRHVKWSHVLEVRDFGALVNGGELILTTGIALPHDLPTHLHYIKQLIETDVACICIEKGIYYKETPKEIIELADEHNFPIILFDRTVKFVDITQDLHTLLINHHHEMLSKLDTLSRRFNELSLMPNGILKILHELHSFFKHNVLFISEGAKSHYYPIESMCWEHPIQNLMQNGSIRNLKQDIFLVEKTPFAVSPVNGLGQTLGHICLQLKQSISNEFTFLILDRASLAIAQILLRNRTIEERKQHNEDEFVRKLLHGQPVEQVDIQTYLPTKSRNMHYRIFVIQLDTLNSGLDEQSCEEIRLQQSMAIRSLFKRHSFFPALTVNKNEITIIASFIAADHQVKDNTRFIQIAEQFMNMNDNNFFNSRTCTIGISFVHHDISKIEQGYKEAKNVLTIKETFPFESNFYEDLGIYRILLIVKDLGYLDSYVEDYLQAIVEHDKQTDSHLFNTLRIYLECGGSKKETAERLFIVRQTLYHRLEKIESILGKDFMSPLNRVALEVAIMANQLISHNINNVIKQ</sequence>
<protein>
    <recommendedName>
        <fullName evidence="5">PucR family transcriptional regulator</fullName>
    </recommendedName>
</protein>
<dbReference type="PANTHER" id="PTHR33744:SF1">
    <property type="entry name" value="DNA-BINDING TRANSCRIPTIONAL ACTIVATOR ADER"/>
    <property type="match status" value="1"/>
</dbReference>
<dbReference type="HOGENOM" id="CLU_017436_2_1_9"/>
<organism evidence="3 4">
    <name type="scientific">Sporosarcina newyorkensis 2681</name>
    <dbReference type="NCBI Taxonomy" id="1027292"/>
    <lineage>
        <taxon>Bacteria</taxon>
        <taxon>Bacillati</taxon>
        <taxon>Bacillota</taxon>
        <taxon>Bacilli</taxon>
        <taxon>Bacillales</taxon>
        <taxon>Caryophanaceae</taxon>
        <taxon>Sporosarcina</taxon>
    </lineage>
</organism>
<evidence type="ECO:0000313" key="4">
    <source>
        <dbReference type="Proteomes" id="UP000005316"/>
    </source>
</evidence>
<feature type="domain" description="PucR C-terminal helix-turn-helix" evidence="2">
    <location>
        <begin position="475"/>
        <end position="532"/>
    </location>
</feature>
<dbReference type="eggNOG" id="COG2508">
    <property type="taxonomic scope" value="Bacteria"/>
</dbReference>
<proteinExistence type="predicted"/>
<dbReference type="PANTHER" id="PTHR33744">
    <property type="entry name" value="CARBOHYDRATE DIACID REGULATOR"/>
    <property type="match status" value="1"/>
</dbReference>
<dbReference type="InterPro" id="IPR012914">
    <property type="entry name" value="PucR_dom"/>
</dbReference>
<dbReference type="EMBL" id="AFPZ01000099">
    <property type="protein sequence ID" value="EGQ21764.1"/>
    <property type="molecule type" value="Genomic_DNA"/>
</dbReference>
<dbReference type="OrthoDB" id="143422at2"/>
<evidence type="ECO:0000259" key="1">
    <source>
        <dbReference type="Pfam" id="PF07905"/>
    </source>
</evidence>
<evidence type="ECO:0000313" key="3">
    <source>
        <dbReference type="EMBL" id="EGQ21764.1"/>
    </source>
</evidence>
<dbReference type="Pfam" id="PF07905">
    <property type="entry name" value="PucR"/>
    <property type="match status" value="1"/>
</dbReference>